<proteinExistence type="predicted"/>
<name>A0A248UKG6_9HYPH</name>
<sequence>MAADWLRFLRSFFIDSQLPLVNPRDTIGAWLDRDRNSPALAEV</sequence>
<reference evidence="1 2" key="1">
    <citation type="submission" date="2017-07" db="EMBL/GenBank/DDBJ databases">
        <title>Phylogenetic study on the rhizospheric bacterium Ochrobactrum sp. A44.</title>
        <authorList>
            <person name="Krzyzanowska D.M."/>
            <person name="Ossowicki A."/>
            <person name="Rajewska M."/>
            <person name="Maciag T."/>
            <person name="Kaczynski Z."/>
            <person name="Czerwicka M."/>
            <person name="Jafra S."/>
        </authorList>
    </citation>
    <scope>NUCLEOTIDE SEQUENCE [LARGE SCALE GENOMIC DNA]</scope>
    <source>
        <strain evidence="1 2">A44</strain>
    </source>
</reference>
<protein>
    <submittedName>
        <fullName evidence="1">Uncharacterized protein</fullName>
    </submittedName>
</protein>
<organism evidence="1 2">
    <name type="scientific">Ochrobactrum quorumnocens</name>
    <dbReference type="NCBI Taxonomy" id="271865"/>
    <lineage>
        <taxon>Bacteria</taxon>
        <taxon>Pseudomonadati</taxon>
        <taxon>Pseudomonadota</taxon>
        <taxon>Alphaproteobacteria</taxon>
        <taxon>Hyphomicrobiales</taxon>
        <taxon>Brucellaceae</taxon>
        <taxon>Brucella/Ochrobactrum group</taxon>
        <taxon>Ochrobactrum</taxon>
    </lineage>
</organism>
<gene>
    <name evidence="1" type="ORF">CES85_1537</name>
</gene>
<accession>A0A248UKG6</accession>
<evidence type="ECO:0000313" key="2">
    <source>
        <dbReference type="Proteomes" id="UP000215256"/>
    </source>
</evidence>
<dbReference type="EMBL" id="CP022604">
    <property type="protein sequence ID" value="ASV87235.1"/>
    <property type="molecule type" value="Genomic_DNA"/>
</dbReference>
<evidence type="ECO:0000313" key="1">
    <source>
        <dbReference type="EMBL" id="ASV87235.1"/>
    </source>
</evidence>
<dbReference type="AlphaFoldDB" id="A0A248UKG6"/>
<dbReference type="KEGG" id="och:CES85_1537"/>
<dbReference type="Proteomes" id="UP000215256">
    <property type="component" value="Chromosome 1"/>
</dbReference>